<keyword evidence="9 14" id="KW-0472">Membrane</keyword>
<evidence type="ECO:0000256" key="11">
    <source>
        <dbReference type="ARBA" id="ARBA00032707"/>
    </source>
</evidence>
<name>A0A1H2Z4Y6_9RHOB</name>
<comment type="similarity">
    <text evidence="2 14">Belongs to the UppP family.</text>
</comment>
<evidence type="ECO:0000256" key="7">
    <source>
        <dbReference type="ARBA" id="ARBA00022801"/>
    </source>
</evidence>
<keyword evidence="8 14" id="KW-1133">Transmembrane helix</keyword>
<comment type="catalytic activity">
    <reaction evidence="13 14">
        <text>di-trans,octa-cis-undecaprenyl diphosphate + H2O = di-trans,octa-cis-undecaprenyl phosphate + phosphate + H(+)</text>
        <dbReference type="Rhea" id="RHEA:28094"/>
        <dbReference type="ChEBI" id="CHEBI:15377"/>
        <dbReference type="ChEBI" id="CHEBI:15378"/>
        <dbReference type="ChEBI" id="CHEBI:43474"/>
        <dbReference type="ChEBI" id="CHEBI:58405"/>
        <dbReference type="ChEBI" id="CHEBI:60392"/>
        <dbReference type="EC" id="3.6.1.27"/>
    </reaction>
</comment>
<keyword evidence="7 14" id="KW-0378">Hydrolase</keyword>
<evidence type="ECO:0000256" key="4">
    <source>
        <dbReference type="ARBA" id="ARBA00021581"/>
    </source>
</evidence>
<keyword evidence="6 14" id="KW-0812">Transmembrane</keyword>
<evidence type="ECO:0000313" key="16">
    <source>
        <dbReference type="Proteomes" id="UP000183076"/>
    </source>
</evidence>
<feature type="transmembrane region" description="Helical" evidence="14">
    <location>
        <begin position="146"/>
        <end position="163"/>
    </location>
</feature>
<evidence type="ECO:0000256" key="9">
    <source>
        <dbReference type="ARBA" id="ARBA00023136"/>
    </source>
</evidence>
<comment type="function">
    <text evidence="14">Catalyzes the dephosphorylation of undecaprenyl diphosphate (UPP). Confers resistance to bacitracin.</text>
</comment>
<evidence type="ECO:0000256" key="6">
    <source>
        <dbReference type="ARBA" id="ARBA00022692"/>
    </source>
</evidence>
<dbReference type="GO" id="GO:0009252">
    <property type="term" value="P:peptidoglycan biosynthetic process"/>
    <property type="evidence" value="ECO:0007669"/>
    <property type="project" value="UniProtKB-KW"/>
</dbReference>
<organism evidence="15 16">
    <name type="scientific">Sulfitobacter pontiacus</name>
    <dbReference type="NCBI Taxonomy" id="60137"/>
    <lineage>
        <taxon>Bacteria</taxon>
        <taxon>Pseudomonadati</taxon>
        <taxon>Pseudomonadota</taxon>
        <taxon>Alphaproteobacteria</taxon>
        <taxon>Rhodobacterales</taxon>
        <taxon>Roseobacteraceae</taxon>
        <taxon>Sulfitobacter</taxon>
    </lineage>
</organism>
<dbReference type="HAMAP" id="MF_01006">
    <property type="entry name" value="Undec_diphosphatase"/>
    <property type="match status" value="1"/>
</dbReference>
<feature type="transmembrane region" description="Helical" evidence="14">
    <location>
        <begin position="112"/>
        <end position="134"/>
    </location>
</feature>
<keyword evidence="10 14" id="KW-0046">Antibiotic resistance</keyword>
<protein>
    <recommendedName>
        <fullName evidence="4 14">Undecaprenyl-diphosphatase</fullName>
        <ecNumber evidence="3 14">3.6.1.27</ecNumber>
    </recommendedName>
    <alternativeName>
        <fullName evidence="12 14">Bacitracin resistance protein</fullName>
    </alternativeName>
    <alternativeName>
        <fullName evidence="11 14">Undecaprenyl pyrophosphate phosphatase</fullName>
    </alternativeName>
</protein>
<evidence type="ECO:0000256" key="12">
    <source>
        <dbReference type="ARBA" id="ARBA00032932"/>
    </source>
</evidence>
<evidence type="ECO:0000256" key="2">
    <source>
        <dbReference type="ARBA" id="ARBA00010621"/>
    </source>
</evidence>
<dbReference type="Pfam" id="PF02673">
    <property type="entry name" value="BacA"/>
    <property type="match status" value="1"/>
</dbReference>
<evidence type="ECO:0000313" key="15">
    <source>
        <dbReference type="EMBL" id="SDX12416.1"/>
    </source>
</evidence>
<dbReference type="GO" id="GO:0005886">
    <property type="term" value="C:plasma membrane"/>
    <property type="evidence" value="ECO:0007669"/>
    <property type="project" value="UniProtKB-SubCell"/>
</dbReference>
<comment type="subcellular location">
    <subcellularLocation>
        <location evidence="1 14">Cell membrane</location>
        <topology evidence="1 14">Multi-pass membrane protein</topology>
    </subcellularLocation>
</comment>
<evidence type="ECO:0000256" key="14">
    <source>
        <dbReference type="HAMAP-Rule" id="MF_01006"/>
    </source>
</evidence>
<dbReference type="PANTHER" id="PTHR30622">
    <property type="entry name" value="UNDECAPRENYL-DIPHOSPHATASE"/>
    <property type="match status" value="1"/>
</dbReference>
<keyword evidence="14" id="KW-0133">Cell shape</keyword>
<dbReference type="GO" id="GO:0008360">
    <property type="term" value="P:regulation of cell shape"/>
    <property type="evidence" value="ECO:0007669"/>
    <property type="project" value="UniProtKB-KW"/>
</dbReference>
<dbReference type="GO" id="GO:0046677">
    <property type="term" value="P:response to antibiotic"/>
    <property type="evidence" value="ECO:0007669"/>
    <property type="project" value="UniProtKB-UniRule"/>
</dbReference>
<evidence type="ECO:0000256" key="3">
    <source>
        <dbReference type="ARBA" id="ARBA00012374"/>
    </source>
</evidence>
<dbReference type="InterPro" id="IPR003824">
    <property type="entry name" value="UppP"/>
</dbReference>
<dbReference type="GO" id="GO:0050380">
    <property type="term" value="F:undecaprenyl-diphosphatase activity"/>
    <property type="evidence" value="ECO:0007669"/>
    <property type="project" value="UniProtKB-UniRule"/>
</dbReference>
<feature type="transmembrane region" description="Helical" evidence="14">
    <location>
        <begin position="281"/>
        <end position="297"/>
    </location>
</feature>
<dbReference type="EC" id="3.6.1.27" evidence="3 14"/>
<evidence type="ECO:0000256" key="8">
    <source>
        <dbReference type="ARBA" id="ARBA00022989"/>
    </source>
</evidence>
<evidence type="ECO:0000256" key="10">
    <source>
        <dbReference type="ARBA" id="ARBA00023251"/>
    </source>
</evidence>
<keyword evidence="5 14" id="KW-1003">Cell membrane</keyword>
<evidence type="ECO:0000256" key="5">
    <source>
        <dbReference type="ARBA" id="ARBA00022475"/>
    </source>
</evidence>
<feature type="transmembrane region" description="Helical" evidence="14">
    <location>
        <begin position="218"/>
        <end position="239"/>
    </location>
</feature>
<dbReference type="GO" id="GO:0071555">
    <property type="term" value="P:cell wall organization"/>
    <property type="evidence" value="ECO:0007669"/>
    <property type="project" value="UniProtKB-KW"/>
</dbReference>
<keyword evidence="14" id="KW-0961">Cell wall biogenesis/degradation</keyword>
<comment type="miscellaneous">
    <text evidence="14">Bacitracin is thought to be involved in the inhibition of peptidoglycan synthesis by sequestering undecaprenyl diphosphate, thereby reducing the pool of lipid carrier available.</text>
</comment>
<evidence type="ECO:0000256" key="1">
    <source>
        <dbReference type="ARBA" id="ARBA00004651"/>
    </source>
</evidence>
<keyword evidence="14" id="KW-0573">Peptidoglycan synthesis</keyword>
<dbReference type="PANTHER" id="PTHR30622:SF4">
    <property type="entry name" value="UNDECAPRENYL-DIPHOSPHATASE"/>
    <property type="match status" value="1"/>
</dbReference>
<dbReference type="AlphaFoldDB" id="A0A1H2Z4Y6"/>
<proteinExistence type="inferred from homology"/>
<reference evidence="16" key="1">
    <citation type="submission" date="2016-10" db="EMBL/GenBank/DDBJ databases">
        <authorList>
            <person name="Varghese N."/>
            <person name="Submissions S."/>
        </authorList>
    </citation>
    <scope>NUCLEOTIDE SEQUENCE [LARGE SCALE GENOMIC DNA]</scope>
    <source>
        <strain evidence="16">DSM 10014</strain>
    </source>
</reference>
<feature type="transmembrane region" description="Helical" evidence="14">
    <location>
        <begin position="251"/>
        <end position="269"/>
    </location>
</feature>
<dbReference type="STRING" id="60137.SAMN04488041_104502"/>
<evidence type="ECO:0000256" key="13">
    <source>
        <dbReference type="ARBA" id="ARBA00047594"/>
    </source>
</evidence>
<dbReference type="Proteomes" id="UP000183076">
    <property type="component" value="Unassembled WGS sequence"/>
</dbReference>
<gene>
    <name evidence="14" type="primary">uppP</name>
    <name evidence="15" type="ORF">SAMN04488041_104502</name>
</gene>
<dbReference type="EMBL" id="FNNB01000004">
    <property type="protein sequence ID" value="SDX12416.1"/>
    <property type="molecule type" value="Genomic_DNA"/>
</dbReference>
<accession>A0A1H2Z4Y6</accession>
<dbReference type="NCBIfam" id="NF001393">
    <property type="entry name" value="PRK00281.2-4"/>
    <property type="match status" value="1"/>
</dbReference>
<feature type="transmembrane region" description="Helical" evidence="14">
    <location>
        <begin position="72"/>
        <end position="92"/>
    </location>
</feature>
<sequence length="298" mass="31594">MSDSDPTTDFPSSPPKLYAYAIANDPKATPLMTLFQLLLVAIIQGLTEFLPVSSSGHLILLPTLTGGPDQGLAIDVAVHVGTLLAVVLYFRSEVAEATIGLGRLLRGKMDTPGARLAALLILATIPVLVVGLTFKLLGIDEMLRSVAVIGWTMLLFGIVLYWADRTGRSDRDTGDWDVKGAVWMGLAQALALIPGTSRSGITITAARKLGYDRASAATLSMLMSIPTILASGALLSLDVIGQADAQLARDASIAAGFAFVAALLALFLMMRLLRSVNFTPYVIYRILLGAALLVYAYS</sequence>